<evidence type="ECO:0000256" key="2">
    <source>
        <dbReference type="ARBA" id="ARBA00022825"/>
    </source>
</evidence>
<feature type="domain" description="Peptidase S9 prolyl oligopeptidase catalytic" evidence="3">
    <location>
        <begin position="437"/>
        <end position="639"/>
    </location>
</feature>
<dbReference type="InterPro" id="IPR011659">
    <property type="entry name" value="WD40"/>
</dbReference>
<comment type="caution">
    <text evidence="4">The sequence shown here is derived from an EMBL/GenBank/DDBJ whole genome shotgun (WGS) entry which is preliminary data.</text>
</comment>
<dbReference type="Pfam" id="PF07676">
    <property type="entry name" value="PD40"/>
    <property type="match status" value="2"/>
</dbReference>
<accession>A0A4R4XN94</accession>
<sequence>MSKVTPQLVVDGAVPLHPVISPDGRRVAYTVTAIGRAQTHPSSAIWVAATDGSSPPRRLTPGTAKDFIPRWAPDSRSLFFGSDRIERGTTQIHRIPLDGGAAEALTTWRSGIFDYLPLADGRSVAVVAADEPTEEAERRKAERDDAKVWGEGVPYGRLRLLDLSTGRFRVVDGLGDRHVVDLAQRPDGGPLAVLSWATPELDPVSFRCRLHVVDPENGKVRDLGEAALEASAPTWWNAGGDWHLSYLATTPPGPVGGRAVFDLTVPETGAAAEHRILTSGMTVCPTGLAQVASGPPLALFADGLDTAIYRLDPETRRFERTSRRAGFAASLTVSDSGEVVAALASTSYEPMNVHAGPPADRLARLTDTRPELRAVRWGTQERLAYQASDGLDLDGLLILPAGRSRHDGPFPLVTLVHGGPYGRYADQFALGVIPSGQWLATAGYAVFLPNPRGGEGHGPAFAASVAGAVGMDEWTDIVSGIDMLIADGIADPDRLGIGGWSHGGFMTAWAVGQTSRFKAAVMGAGICDWGMLVATGEGGTLEAGLGGSCGWEGSGPHRHDEVSPISYASRIRTPVLILHGEDDTNVPIGQATYFHRALRRFGVEHEFVVYPREGHAIQERHHQIDLLRRTRAWFDRWLAAPLVEGRR</sequence>
<dbReference type="OrthoDB" id="262125at2"/>
<reference evidence="4 5" key="1">
    <citation type="submission" date="2019-03" db="EMBL/GenBank/DDBJ databases">
        <title>Draft genome sequences of novel Actinobacteria.</title>
        <authorList>
            <person name="Sahin N."/>
            <person name="Ay H."/>
            <person name="Saygin H."/>
        </authorList>
    </citation>
    <scope>NUCLEOTIDE SEQUENCE [LARGE SCALE GENOMIC DNA]</scope>
    <source>
        <strain evidence="4 5">CH32</strain>
    </source>
</reference>
<dbReference type="SUPFAM" id="SSF82171">
    <property type="entry name" value="DPP6 N-terminal domain-like"/>
    <property type="match status" value="1"/>
</dbReference>
<dbReference type="Proteomes" id="UP000295302">
    <property type="component" value="Unassembled WGS sequence"/>
</dbReference>
<dbReference type="InterPro" id="IPR029058">
    <property type="entry name" value="AB_hydrolase_fold"/>
</dbReference>
<dbReference type="PANTHER" id="PTHR42776">
    <property type="entry name" value="SERINE PEPTIDASE S9 FAMILY MEMBER"/>
    <property type="match status" value="1"/>
</dbReference>
<keyword evidence="2" id="KW-0645">Protease</keyword>
<dbReference type="InterPro" id="IPR011042">
    <property type="entry name" value="6-blade_b-propeller_TolB-like"/>
</dbReference>
<dbReference type="GO" id="GO:0006508">
    <property type="term" value="P:proteolysis"/>
    <property type="evidence" value="ECO:0007669"/>
    <property type="project" value="InterPro"/>
</dbReference>
<keyword evidence="1" id="KW-0378">Hydrolase</keyword>
<proteinExistence type="predicted"/>
<dbReference type="Gene3D" id="3.40.50.1820">
    <property type="entry name" value="alpha/beta hydrolase"/>
    <property type="match status" value="1"/>
</dbReference>
<evidence type="ECO:0000313" key="4">
    <source>
        <dbReference type="EMBL" id="TDD32758.1"/>
    </source>
</evidence>
<dbReference type="AlphaFoldDB" id="A0A4R4XN94"/>
<evidence type="ECO:0000313" key="5">
    <source>
        <dbReference type="Proteomes" id="UP000295302"/>
    </source>
</evidence>
<keyword evidence="2" id="KW-0720">Serine protease</keyword>
<dbReference type="Pfam" id="PF00326">
    <property type="entry name" value="Peptidase_S9"/>
    <property type="match status" value="1"/>
</dbReference>
<dbReference type="InterPro" id="IPR001375">
    <property type="entry name" value="Peptidase_S9_cat"/>
</dbReference>
<dbReference type="GO" id="GO:0004252">
    <property type="term" value="F:serine-type endopeptidase activity"/>
    <property type="evidence" value="ECO:0007669"/>
    <property type="project" value="TreeGrafter"/>
</dbReference>
<dbReference type="PANTHER" id="PTHR42776:SF27">
    <property type="entry name" value="DIPEPTIDYL PEPTIDASE FAMILY MEMBER 6"/>
    <property type="match status" value="1"/>
</dbReference>
<keyword evidence="5" id="KW-1185">Reference proteome</keyword>
<evidence type="ECO:0000259" key="3">
    <source>
        <dbReference type="Pfam" id="PF00326"/>
    </source>
</evidence>
<evidence type="ECO:0000256" key="1">
    <source>
        <dbReference type="ARBA" id="ARBA00022801"/>
    </source>
</evidence>
<dbReference type="Gene3D" id="2.120.10.30">
    <property type="entry name" value="TolB, C-terminal domain"/>
    <property type="match status" value="1"/>
</dbReference>
<dbReference type="EMBL" id="SMKQ01000277">
    <property type="protein sequence ID" value="TDD32758.1"/>
    <property type="molecule type" value="Genomic_DNA"/>
</dbReference>
<dbReference type="RefSeq" id="WP_132622574.1">
    <property type="nucleotide sequence ID" value="NZ_SMKQ01000277.1"/>
</dbReference>
<dbReference type="SUPFAM" id="SSF53474">
    <property type="entry name" value="alpha/beta-Hydrolases"/>
    <property type="match status" value="1"/>
</dbReference>
<name>A0A4R4XN94_9ACTN</name>
<protein>
    <submittedName>
        <fullName evidence="4">S9 family peptidase</fullName>
    </submittedName>
</protein>
<gene>
    <name evidence="4" type="ORF">E1286_43205</name>
</gene>
<organism evidence="4 5">
    <name type="scientific">Nonomuraea terrae</name>
    <dbReference type="NCBI Taxonomy" id="2530383"/>
    <lineage>
        <taxon>Bacteria</taxon>
        <taxon>Bacillati</taxon>
        <taxon>Actinomycetota</taxon>
        <taxon>Actinomycetes</taxon>
        <taxon>Streptosporangiales</taxon>
        <taxon>Streptosporangiaceae</taxon>
        <taxon>Nonomuraea</taxon>
    </lineage>
</organism>